<dbReference type="EMBL" id="JBGUAW010000003">
    <property type="protein sequence ID" value="MFA9460092.1"/>
    <property type="molecule type" value="Genomic_DNA"/>
</dbReference>
<dbReference type="Proteomes" id="UP001575181">
    <property type="component" value="Unassembled WGS sequence"/>
</dbReference>
<keyword evidence="5" id="KW-1185">Reference proteome</keyword>
<name>A0ABV4TS41_9GAMM</name>
<dbReference type="RefSeq" id="WP_373654881.1">
    <property type="nucleotide sequence ID" value="NZ_JBGUAW010000003.1"/>
</dbReference>
<dbReference type="Gene3D" id="3.30.450.20">
    <property type="entry name" value="PAS domain"/>
    <property type="match status" value="1"/>
</dbReference>
<keyword evidence="1" id="KW-0902">Two-component regulatory system</keyword>
<feature type="region of interest" description="Disordered" evidence="2">
    <location>
        <begin position="1"/>
        <end position="21"/>
    </location>
</feature>
<feature type="domain" description="HTH LytTR-type" evidence="3">
    <location>
        <begin position="141"/>
        <end position="246"/>
    </location>
</feature>
<dbReference type="SUPFAM" id="SSF55785">
    <property type="entry name" value="PYP-like sensor domain (PAS domain)"/>
    <property type="match status" value="1"/>
</dbReference>
<proteinExistence type="predicted"/>
<sequence>MGDRPTRSLAGETPGSHPESCHRALERIPVGILLLAPPDRIQSVNPALSTFVPEALEAHTLRELLTPWARQRFEEEALPAAYGEGHWHGELGLQGPEGARPVQLDLIAACNPSGAEGTSWIGLVHAGGMSPSRTDHPPRRIPVPLQGETRLLHPDEILMLAADRHYTHIHSATEHLLASRPLASLQADLSSRSFLRVHRSFLVNISKIRSLWRDKGLCYLRLNDLPDFNIPVSRRRLPQVEELLGLRSAFTPA</sequence>
<dbReference type="GO" id="GO:0003677">
    <property type="term" value="F:DNA binding"/>
    <property type="evidence" value="ECO:0007669"/>
    <property type="project" value="UniProtKB-KW"/>
</dbReference>
<accession>A0ABV4TS41</accession>
<evidence type="ECO:0000256" key="1">
    <source>
        <dbReference type="ARBA" id="ARBA00023012"/>
    </source>
</evidence>
<dbReference type="Pfam" id="PF04397">
    <property type="entry name" value="LytTR"/>
    <property type="match status" value="1"/>
</dbReference>
<keyword evidence="4" id="KW-0238">DNA-binding</keyword>
<evidence type="ECO:0000256" key="2">
    <source>
        <dbReference type="SAM" id="MobiDB-lite"/>
    </source>
</evidence>
<comment type="caution">
    <text evidence="4">The sequence shown here is derived from an EMBL/GenBank/DDBJ whole genome shotgun (WGS) entry which is preliminary data.</text>
</comment>
<dbReference type="InterPro" id="IPR007492">
    <property type="entry name" value="LytTR_DNA-bd_dom"/>
</dbReference>
<evidence type="ECO:0000313" key="4">
    <source>
        <dbReference type="EMBL" id="MFA9460092.1"/>
    </source>
</evidence>
<dbReference type="InterPro" id="IPR035965">
    <property type="entry name" value="PAS-like_dom_sf"/>
</dbReference>
<dbReference type="PROSITE" id="PS50930">
    <property type="entry name" value="HTH_LYTTR"/>
    <property type="match status" value="1"/>
</dbReference>
<gene>
    <name evidence="4" type="ORF">ACERLL_04570</name>
</gene>
<evidence type="ECO:0000313" key="5">
    <source>
        <dbReference type="Proteomes" id="UP001575181"/>
    </source>
</evidence>
<dbReference type="Gene3D" id="2.40.50.1020">
    <property type="entry name" value="LytTr DNA-binding domain"/>
    <property type="match status" value="1"/>
</dbReference>
<evidence type="ECO:0000259" key="3">
    <source>
        <dbReference type="PROSITE" id="PS50930"/>
    </source>
</evidence>
<dbReference type="PANTHER" id="PTHR37299">
    <property type="entry name" value="TRANSCRIPTIONAL REGULATOR-RELATED"/>
    <property type="match status" value="1"/>
</dbReference>
<dbReference type="InterPro" id="IPR046947">
    <property type="entry name" value="LytR-like"/>
</dbReference>
<reference evidence="4 5" key="1">
    <citation type="submission" date="2024-08" db="EMBL/GenBank/DDBJ databases">
        <title>Whole-genome sequencing of halo(alkali)philic microorganisms from hypersaline lakes.</title>
        <authorList>
            <person name="Sorokin D.Y."/>
            <person name="Merkel A.Y."/>
            <person name="Messina E."/>
            <person name="Yakimov M."/>
        </authorList>
    </citation>
    <scope>NUCLEOTIDE SEQUENCE [LARGE SCALE GENOMIC DNA]</scope>
    <source>
        <strain evidence="4 5">Cl-TMA</strain>
    </source>
</reference>
<dbReference type="PANTHER" id="PTHR37299:SF1">
    <property type="entry name" value="STAGE 0 SPORULATION PROTEIN A HOMOLOG"/>
    <property type="match status" value="1"/>
</dbReference>
<protein>
    <submittedName>
        <fullName evidence="4">LytTR family transcriptional regulator DNA-binding domain-containing protein</fullName>
    </submittedName>
</protein>
<organism evidence="4 5">
    <name type="scientific">Thiohalorhabdus methylotrophus</name>
    <dbReference type="NCBI Taxonomy" id="3242694"/>
    <lineage>
        <taxon>Bacteria</taxon>
        <taxon>Pseudomonadati</taxon>
        <taxon>Pseudomonadota</taxon>
        <taxon>Gammaproteobacteria</taxon>
        <taxon>Thiohalorhabdales</taxon>
        <taxon>Thiohalorhabdaceae</taxon>
        <taxon>Thiohalorhabdus</taxon>
    </lineage>
</organism>
<dbReference type="SMART" id="SM00850">
    <property type="entry name" value="LytTR"/>
    <property type="match status" value="1"/>
</dbReference>